<evidence type="ECO:0000256" key="6">
    <source>
        <dbReference type="SAM" id="SignalP"/>
    </source>
</evidence>
<keyword evidence="5" id="KW-1003">Cell membrane</keyword>
<evidence type="ECO:0000256" key="5">
    <source>
        <dbReference type="HAMAP-Rule" id="MF_01145"/>
    </source>
</evidence>
<reference evidence="8 9" key="1">
    <citation type="submission" date="2020-05" db="EMBL/GenBank/DDBJ databases">
        <authorList>
            <person name="Carlin C.R."/>
        </authorList>
    </citation>
    <scope>NUCLEOTIDE SEQUENCE [LARGE SCALE GENOMIC DNA]</scope>
    <source>
        <strain evidence="8 9">FSL W9-0585</strain>
    </source>
</reference>
<dbReference type="Proteomes" id="UP000548787">
    <property type="component" value="Unassembled WGS sequence"/>
</dbReference>
<keyword evidence="4 5" id="KW-0413">Isomerase</keyword>
<dbReference type="GO" id="GO:0003755">
    <property type="term" value="F:peptidyl-prolyl cis-trans isomerase activity"/>
    <property type="evidence" value="ECO:0007669"/>
    <property type="project" value="UniProtKB-UniRule"/>
</dbReference>
<comment type="subcellular location">
    <subcellularLocation>
        <location evidence="5">Cell membrane</location>
        <topology evidence="5">Lipid-anchor</topology>
    </subcellularLocation>
</comment>
<organism evidence="8 9">
    <name type="scientific">Listeria rustica</name>
    <dbReference type="NCBI Taxonomy" id="2713503"/>
    <lineage>
        <taxon>Bacteria</taxon>
        <taxon>Bacillati</taxon>
        <taxon>Bacillota</taxon>
        <taxon>Bacilli</taxon>
        <taxon>Bacillales</taxon>
        <taxon>Listeriaceae</taxon>
        <taxon>Listeria</taxon>
    </lineage>
</organism>
<dbReference type="SUPFAM" id="SSF54534">
    <property type="entry name" value="FKBP-like"/>
    <property type="match status" value="1"/>
</dbReference>
<evidence type="ECO:0000313" key="9">
    <source>
        <dbReference type="Proteomes" id="UP000548787"/>
    </source>
</evidence>
<feature type="domain" description="PpiC" evidence="7">
    <location>
        <begin position="138"/>
        <end position="229"/>
    </location>
</feature>
<name>A0A7W1T5Q0_9LIST</name>
<dbReference type="GO" id="GO:0005886">
    <property type="term" value="C:plasma membrane"/>
    <property type="evidence" value="ECO:0007669"/>
    <property type="project" value="UniProtKB-SubCell"/>
</dbReference>
<keyword evidence="5" id="KW-0564">Palmitate</keyword>
<dbReference type="PANTHER" id="PTHR47245:SF1">
    <property type="entry name" value="FOLDASE PROTEIN PRSA"/>
    <property type="match status" value="1"/>
</dbReference>
<keyword evidence="5" id="KW-0472">Membrane</keyword>
<keyword evidence="3 5" id="KW-0697">Rotamase</keyword>
<evidence type="ECO:0000256" key="3">
    <source>
        <dbReference type="ARBA" id="ARBA00023110"/>
    </source>
</evidence>
<evidence type="ECO:0000256" key="2">
    <source>
        <dbReference type="ARBA" id="ARBA00022729"/>
    </source>
</evidence>
<reference evidence="8 9" key="2">
    <citation type="submission" date="2020-08" db="EMBL/GenBank/DDBJ databases">
        <title>Listeria ohnekaius sp. nov. and Listeria portnoyii sp. nov. isolated from non-agricultural and natural environments.</title>
        <authorList>
            <person name="Weller D."/>
            <person name="Belias A.M."/>
            <person name="Liao J."/>
            <person name="Guo S."/>
            <person name="Orsi R.H."/>
            <person name="Wiedmann M."/>
        </authorList>
    </citation>
    <scope>NUCLEOTIDE SEQUENCE [LARGE SCALE GENOMIC DNA]</scope>
    <source>
        <strain evidence="8 9">FSL W9-0585</strain>
    </source>
</reference>
<comment type="similarity">
    <text evidence="5">Belongs to the PrsA family.</text>
</comment>
<dbReference type="InterPro" id="IPR000297">
    <property type="entry name" value="PPIase_PpiC"/>
</dbReference>
<feature type="signal peptide" evidence="6">
    <location>
        <begin position="1"/>
        <end position="19"/>
    </location>
</feature>
<evidence type="ECO:0000313" key="8">
    <source>
        <dbReference type="EMBL" id="MBA3925889.1"/>
    </source>
</evidence>
<sequence>MKKKLVLGMVSMMGLFSLAACGNSANDAVVETKAGDVTQQELYDAMKAKVGDQYVSQIAMTKILEDKYKVTDKEIDAAYKTFEDQYGDQLASMLQQSGYTEKSFKSDYLKFDLLSTKAAEASVDTSDKALEAYYKTWQPNITVEHILVADKAKADDLHKKVTSGGNFEELAKANSTDTGSATQGGKLAPFGPGKMLPEFEKAAYALKNKGDISPVIKTDAGYHIIKMLDHPAKTTFEKDKAQVKKDYLATKVTAESKTAALEKLYKKADVKIDDKDLKDAFTQYDGSASKAADESTTTK</sequence>
<gene>
    <name evidence="5" type="primary">prsA</name>
    <name evidence="8" type="ORF">HPK16_06010</name>
</gene>
<dbReference type="EC" id="5.2.1.8" evidence="5"/>
<feature type="chain" id="PRO_5038709421" description="Foldase protein PrsA" evidence="6">
    <location>
        <begin position="20"/>
        <end position="299"/>
    </location>
</feature>
<dbReference type="PROSITE" id="PS50198">
    <property type="entry name" value="PPIC_PPIASE_2"/>
    <property type="match status" value="1"/>
</dbReference>
<evidence type="ECO:0000256" key="4">
    <source>
        <dbReference type="ARBA" id="ARBA00023235"/>
    </source>
</evidence>
<evidence type="ECO:0000256" key="1">
    <source>
        <dbReference type="ARBA" id="ARBA00000971"/>
    </source>
</evidence>
<dbReference type="InterPro" id="IPR023059">
    <property type="entry name" value="Foldase_PrsA"/>
</dbReference>
<dbReference type="RefSeq" id="WP_181676092.1">
    <property type="nucleotide sequence ID" value="NZ_JABJVM010000004.1"/>
</dbReference>
<comment type="catalytic activity">
    <reaction evidence="1 5">
        <text>[protein]-peptidylproline (omega=180) = [protein]-peptidylproline (omega=0)</text>
        <dbReference type="Rhea" id="RHEA:16237"/>
        <dbReference type="Rhea" id="RHEA-COMP:10747"/>
        <dbReference type="Rhea" id="RHEA-COMP:10748"/>
        <dbReference type="ChEBI" id="CHEBI:83833"/>
        <dbReference type="ChEBI" id="CHEBI:83834"/>
        <dbReference type="EC" id="5.2.1.8"/>
    </reaction>
</comment>
<dbReference type="AlphaFoldDB" id="A0A7W1T5Q0"/>
<dbReference type="EMBL" id="JABJVM010000004">
    <property type="protein sequence ID" value="MBA3925889.1"/>
    <property type="molecule type" value="Genomic_DNA"/>
</dbReference>
<dbReference type="PANTHER" id="PTHR47245">
    <property type="entry name" value="PEPTIDYLPROLYL ISOMERASE"/>
    <property type="match status" value="1"/>
</dbReference>
<dbReference type="HAMAP" id="MF_01145">
    <property type="entry name" value="Foldase_PrsA"/>
    <property type="match status" value="1"/>
</dbReference>
<protein>
    <recommendedName>
        <fullName evidence="5">Foldase protein PrsA</fullName>
        <ecNumber evidence="5">5.2.1.8</ecNumber>
    </recommendedName>
</protein>
<keyword evidence="5" id="KW-0449">Lipoprotein</keyword>
<keyword evidence="9" id="KW-1185">Reference proteome</keyword>
<accession>A0A7W1T5Q0</accession>
<keyword evidence="2 5" id="KW-0732">Signal</keyword>
<dbReference type="InterPro" id="IPR050245">
    <property type="entry name" value="PrsA_foldase"/>
</dbReference>
<dbReference type="Pfam" id="PF00639">
    <property type="entry name" value="Rotamase"/>
    <property type="match status" value="1"/>
</dbReference>
<comment type="caution">
    <text evidence="8">The sequence shown here is derived from an EMBL/GenBank/DDBJ whole genome shotgun (WGS) entry which is preliminary data.</text>
</comment>
<evidence type="ECO:0000259" key="7">
    <source>
        <dbReference type="PROSITE" id="PS50198"/>
    </source>
</evidence>
<proteinExistence type="inferred from homology"/>
<comment type="function">
    <text evidence="5">Plays a major role in protein secretion by helping the post-translocational extracellular folding of several secreted proteins.</text>
</comment>
<dbReference type="Gene3D" id="3.10.50.40">
    <property type="match status" value="1"/>
</dbReference>
<dbReference type="InterPro" id="IPR046357">
    <property type="entry name" value="PPIase_dom_sf"/>
</dbReference>
<dbReference type="PROSITE" id="PS51257">
    <property type="entry name" value="PROKAR_LIPOPROTEIN"/>
    <property type="match status" value="1"/>
</dbReference>
<dbReference type="GO" id="GO:0006457">
    <property type="term" value="P:protein folding"/>
    <property type="evidence" value="ECO:0007669"/>
    <property type="project" value="UniProtKB-UniRule"/>
</dbReference>